<reference evidence="2" key="1">
    <citation type="submission" date="2021-01" db="EMBL/GenBank/DDBJ databases">
        <title>Whole genome shotgun sequence of Virgisporangium aliadipatigenens NBRC 105644.</title>
        <authorList>
            <person name="Komaki H."/>
            <person name="Tamura T."/>
        </authorList>
    </citation>
    <scope>NUCLEOTIDE SEQUENCE</scope>
    <source>
        <strain evidence="2">NBRC 105644</strain>
    </source>
</reference>
<evidence type="ECO:0000256" key="1">
    <source>
        <dbReference type="SAM" id="Phobius"/>
    </source>
</evidence>
<keyword evidence="1" id="KW-0812">Transmembrane</keyword>
<dbReference type="AlphaFoldDB" id="A0A8J3YM56"/>
<keyword evidence="1" id="KW-1133">Transmembrane helix</keyword>
<keyword evidence="3" id="KW-1185">Reference proteome</keyword>
<feature type="transmembrane region" description="Helical" evidence="1">
    <location>
        <begin position="119"/>
        <end position="140"/>
    </location>
</feature>
<accession>A0A8J3YM56</accession>
<evidence type="ECO:0000313" key="3">
    <source>
        <dbReference type="Proteomes" id="UP000619260"/>
    </source>
</evidence>
<evidence type="ECO:0000313" key="2">
    <source>
        <dbReference type="EMBL" id="GIJ46283.1"/>
    </source>
</evidence>
<comment type="caution">
    <text evidence="2">The sequence shown here is derived from an EMBL/GenBank/DDBJ whole genome shotgun (WGS) entry which is preliminary data.</text>
</comment>
<proteinExistence type="predicted"/>
<dbReference type="Proteomes" id="UP000619260">
    <property type="component" value="Unassembled WGS sequence"/>
</dbReference>
<gene>
    <name evidence="2" type="ORF">Val02_31690</name>
</gene>
<name>A0A8J3YM56_9ACTN</name>
<organism evidence="2 3">
    <name type="scientific">Virgisporangium aliadipatigenens</name>
    <dbReference type="NCBI Taxonomy" id="741659"/>
    <lineage>
        <taxon>Bacteria</taxon>
        <taxon>Bacillati</taxon>
        <taxon>Actinomycetota</taxon>
        <taxon>Actinomycetes</taxon>
        <taxon>Micromonosporales</taxon>
        <taxon>Micromonosporaceae</taxon>
        <taxon>Virgisporangium</taxon>
    </lineage>
</organism>
<sequence length="142" mass="15392">MCRARRLAGMWKKLRHRWPSALALVLTVDNLVAPRPLAPWTLLVLAFAYLSIGVVRGTLRPGRVLAAQLGGAGVYLGLIALASALSGTASAFVVGAGWFAHAGWDLWHHRRNLVVWREFAEWCAVVDAVIGVSVLMWAVAAL</sequence>
<keyword evidence="1" id="KW-0472">Membrane</keyword>
<protein>
    <submittedName>
        <fullName evidence="2">Uncharacterized protein</fullName>
    </submittedName>
</protein>
<feature type="transmembrane region" description="Helical" evidence="1">
    <location>
        <begin position="40"/>
        <end position="59"/>
    </location>
</feature>
<feature type="transmembrane region" description="Helical" evidence="1">
    <location>
        <begin position="71"/>
        <end position="99"/>
    </location>
</feature>
<dbReference type="EMBL" id="BOPF01000009">
    <property type="protein sequence ID" value="GIJ46283.1"/>
    <property type="molecule type" value="Genomic_DNA"/>
</dbReference>